<proteinExistence type="predicted"/>
<keyword evidence="2" id="KW-0206">Cytoskeleton</keyword>
<dbReference type="InterPro" id="IPR000008">
    <property type="entry name" value="C2_dom"/>
</dbReference>
<dbReference type="AlphaFoldDB" id="A0A812LGU6"/>
<protein>
    <submittedName>
        <fullName evidence="5">Cep76 protein</fullName>
    </submittedName>
</protein>
<keyword evidence="6" id="KW-1185">Reference proteome</keyword>
<dbReference type="InterPro" id="IPR035892">
    <property type="entry name" value="C2_domain_sf"/>
</dbReference>
<accession>A0A812LGU6</accession>
<dbReference type="GO" id="GO:0005856">
    <property type="term" value="C:cytoskeleton"/>
    <property type="evidence" value="ECO:0007669"/>
    <property type="project" value="UniProtKB-SubCell"/>
</dbReference>
<evidence type="ECO:0000256" key="1">
    <source>
        <dbReference type="ARBA" id="ARBA00004245"/>
    </source>
</evidence>
<comment type="subcellular location">
    <subcellularLocation>
        <location evidence="1">Cytoplasm</location>
        <location evidence="1">Cytoskeleton</location>
    </subcellularLocation>
</comment>
<name>A0A812LGU6_SYMPI</name>
<dbReference type="InterPro" id="IPR038765">
    <property type="entry name" value="Papain-like_cys_pep_sf"/>
</dbReference>
<dbReference type="PROSITE" id="PS50004">
    <property type="entry name" value="C2"/>
    <property type="match status" value="1"/>
</dbReference>
<evidence type="ECO:0000313" key="6">
    <source>
        <dbReference type="Proteomes" id="UP000649617"/>
    </source>
</evidence>
<organism evidence="5 6">
    <name type="scientific">Symbiodinium pilosum</name>
    <name type="common">Dinoflagellate</name>
    <dbReference type="NCBI Taxonomy" id="2952"/>
    <lineage>
        <taxon>Eukaryota</taxon>
        <taxon>Sar</taxon>
        <taxon>Alveolata</taxon>
        <taxon>Dinophyceae</taxon>
        <taxon>Suessiales</taxon>
        <taxon>Symbiodiniaceae</taxon>
        <taxon>Symbiodinium</taxon>
    </lineage>
</organism>
<dbReference type="EMBL" id="CAJNIZ010006114">
    <property type="protein sequence ID" value="CAE7247292.1"/>
    <property type="molecule type" value="Genomic_DNA"/>
</dbReference>
<dbReference type="Pfam" id="PF24652">
    <property type="entry name" value="CEP76_C"/>
    <property type="match status" value="1"/>
</dbReference>
<dbReference type="InterPro" id="IPR056288">
    <property type="entry name" value="CEP76_C"/>
</dbReference>
<dbReference type="InterPro" id="IPR052299">
    <property type="entry name" value="CEP76"/>
</dbReference>
<dbReference type="SUPFAM" id="SSF54001">
    <property type="entry name" value="Cysteine proteinases"/>
    <property type="match status" value="1"/>
</dbReference>
<dbReference type="InterPro" id="IPR056290">
    <property type="entry name" value="CEPT76/DRC7_peptidase-like_dom"/>
</dbReference>
<evidence type="ECO:0000259" key="4">
    <source>
        <dbReference type="PROSITE" id="PS50004"/>
    </source>
</evidence>
<dbReference type="PANTHER" id="PTHR46436:SF2">
    <property type="entry name" value="CHROMOSOME UNDETERMINED SCAFFOLD_119, WHOLE GENOME SHOTGUN SEQUENCE"/>
    <property type="match status" value="1"/>
</dbReference>
<evidence type="ECO:0000256" key="2">
    <source>
        <dbReference type="ARBA" id="ARBA00023212"/>
    </source>
</evidence>
<gene>
    <name evidence="5" type="primary">cep76</name>
    <name evidence="5" type="ORF">SPIL2461_LOCUS4582</name>
</gene>
<feature type="region of interest" description="Disordered" evidence="3">
    <location>
        <begin position="1"/>
        <end position="38"/>
    </location>
</feature>
<reference evidence="5" key="1">
    <citation type="submission" date="2021-02" db="EMBL/GenBank/DDBJ databases">
        <authorList>
            <person name="Dougan E. K."/>
            <person name="Rhodes N."/>
            <person name="Thang M."/>
            <person name="Chan C."/>
        </authorList>
    </citation>
    <scope>NUCLEOTIDE SEQUENCE</scope>
</reference>
<keyword evidence="2" id="KW-0963">Cytoplasm</keyword>
<dbReference type="Pfam" id="PF24656">
    <property type="entry name" value="CEPT76_peptidase"/>
    <property type="match status" value="1"/>
</dbReference>
<dbReference type="SMART" id="SM00239">
    <property type="entry name" value="C2"/>
    <property type="match status" value="1"/>
</dbReference>
<dbReference type="SUPFAM" id="SSF49562">
    <property type="entry name" value="C2 domain (Calcium/lipid-binding domain, CaLB)"/>
    <property type="match status" value="1"/>
</dbReference>
<dbReference type="CDD" id="cd00030">
    <property type="entry name" value="C2"/>
    <property type="match status" value="1"/>
</dbReference>
<dbReference type="Gene3D" id="2.60.40.150">
    <property type="entry name" value="C2 domain"/>
    <property type="match status" value="1"/>
</dbReference>
<evidence type="ECO:0000313" key="5">
    <source>
        <dbReference type="EMBL" id="CAE7247292.1"/>
    </source>
</evidence>
<feature type="domain" description="C2" evidence="4">
    <location>
        <begin position="389"/>
        <end position="525"/>
    </location>
</feature>
<comment type="caution">
    <text evidence="5">The sequence shown here is derived from an EMBL/GenBank/DDBJ whole genome shotgun (WGS) entry which is preliminary data.</text>
</comment>
<dbReference type="PANTHER" id="PTHR46436">
    <property type="entry name" value="CENTROSOMAL PROTEIN OF 76 KDA"/>
    <property type="match status" value="1"/>
</dbReference>
<evidence type="ECO:0000256" key="3">
    <source>
        <dbReference type="SAM" id="MobiDB-lite"/>
    </source>
</evidence>
<sequence>MERDHEPGYEEAEDPAEPETSADPTETAEADASGEAKKRNRWAFFRPRAGLAGTRQELQVEARTQTDPMKRTLHWEFSMAVSAVQYVGSESEIRCFLSVSMQPTKPLGRASVKLLTQYSACYKLEKGGKLVLDQPRLFYQRKTFKATPNELSKLELKIGMWKVSRWTFNSFYGLGSKTLEQIMSRESQTSIRVREALTQADRDEKKKHRRPVSDVGVVYGEVVLEELFDVKLFFENWKFFPKAGAKIGGKKEEKQLTFIVPKNIRANPAKNKNCQTASTNWRGEGSALEPFTWKQADVATLRATRRSLQQMYFLAKLYSSKKTVGDKHPLSKFIASAVFNFQSVLDVPFFKGTLKRLTHQLEDFDVGRVEGSVTCIFCPVGQSRPSQLEMYQPRTSSSVGHLNSQEVHLVIRVQKCEGLAVADDDKGSSSPFVRVSWDNMMQTSPPLKDTIRPAFNHTFYFPVRFFNDKVTSRRYLQTAFRHEMKAKGDIQIQVWHYDEASSTSLGVANISLISVLSSNHVVLCTLRGRVQVDKNLEEELEDVQESKDVQWYDQERQVRWYDGYRTPLVGCQIVNHNEALVHCEAFFYPGLPTDFKQLAENVEDNSAEDTFWKTKSSEFLKKNQAFAENYAGPFPDSIGAKPCSIEVSRVSEVRTFPCLGLHQMTLEPMPLMSFLSDVIVSQEYTKPAKLLHWIHCITYRMNAKQERTGLILEDMWKDSQFLLFSRAGSPQDHAILLCSVLRGMSRDAFVVKGTVRVPADFGKSRLVEHTWVMTREDGGWVTFWEPSTRELYHLPQRWVKRKSSQAVVKSDDALALQREDEDDKDFLEAQDRATDEVQDVMIEAGDLHDVPRVGRAPRAKQRAQDAKGRDAVRHQMLEMQQRLPIAPRSYLLSEGDKGLLVSWLPYDSIDVVFNADQLWANHQNHHPACITYNFEDATPVNAAETVEGSWIALLSEEERQQVTINPITANVLMEAPMKPALVQKLQEQLVADSQENLRLLRGRNGKETSFDQRSALLTQLEDFIDIHETLLGLDIDFCPLWSKDRSAWKEEESYLARLLEPRAQEPWNKHGTPFRQPDPSGKYRYYSTIQASEESGWGEVLAKIARFVQSKSFFPTMKGKVFNGFPLHFSSADKELVRDYVMESSEYQDLIQLGDHAIFTVFCRIFPMAGGISSTWLFFGTQLPLEA</sequence>
<dbReference type="Proteomes" id="UP000649617">
    <property type="component" value="Unassembled WGS sequence"/>
</dbReference>
<dbReference type="Pfam" id="PF00168">
    <property type="entry name" value="C2"/>
    <property type="match status" value="1"/>
</dbReference>
<dbReference type="OrthoDB" id="5527234at2759"/>